<feature type="domain" description="DUF7780" evidence="2">
    <location>
        <begin position="123"/>
        <end position="429"/>
    </location>
</feature>
<dbReference type="Proteomes" id="UP000541444">
    <property type="component" value="Unassembled WGS sequence"/>
</dbReference>
<evidence type="ECO:0000256" key="1">
    <source>
        <dbReference type="SAM" id="Phobius"/>
    </source>
</evidence>
<accession>A0A7J7MUE5</accession>
<dbReference type="PANTHER" id="PTHR34960:SF1">
    <property type="entry name" value="EMB|CAB68146.1-RELATED"/>
    <property type="match status" value="1"/>
</dbReference>
<organism evidence="3 4">
    <name type="scientific">Kingdonia uniflora</name>
    <dbReference type="NCBI Taxonomy" id="39325"/>
    <lineage>
        <taxon>Eukaryota</taxon>
        <taxon>Viridiplantae</taxon>
        <taxon>Streptophyta</taxon>
        <taxon>Embryophyta</taxon>
        <taxon>Tracheophyta</taxon>
        <taxon>Spermatophyta</taxon>
        <taxon>Magnoliopsida</taxon>
        <taxon>Ranunculales</taxon>
        <taxon>Circaeasteraceae</taxon>
        <taxon>Kingdonia</taxon>
    </lineage>
</organism>
<dbReference type="EMBL" id="JACGCM010001219">
    <property type="protein sequence ID" value="KAF6158525.1"/>
    <property type="molecule type" value="Genomic_DNA"/>
</dbReference>
<comment type="caution">
    <text evidence="3">The sequence shown here is derived from an EMBL/GenBank/DDBJ whole genome shotgun (WGS) entry which is preliminary data.</text>
</comment>
<keyword evidence="4" id="KW-1185">Reference proteome</keyword>
<dbReference type="Pfam" id="PF25002">
    <property type="entry name" value="DUF7780"/>
    <property type="match status" value="1"/>
</dbReference>
<keyword evidence="1" id="KW-0812">Transmembrane</keyword>
<protein>
    <recommendedName>
        <fullName evidence="2">DUF7780 domain-containing protein</fullName>
    </recommendedName>
</protein>
<reference evidence="3 4" key="1">
    <citation type="journal article" date="2020" name="IScience">
        <title>Genome Sequencing of the Endangered Kingdonia uniflora (Circaeasteraceae, Ranunculales) Reveals Potential Mechanisms of Evolutionary Specialization.</title>
        <authorList>
            <person name="Sun Y."/>
            <person name="Deng T."/>
            <person name="Zhang A."/>
            <person name="Moore M.J."/>
            <person name="Landis J.B."/>
            <person name="Lin N."/>
            <person name="Zhang H."/>
            <person name="Zhang X."/>
            <person name="Huang J."/>
            <person name="Zhang X."/>
            <person name="Sun H."/>
            <person name="Wang H."/>
        </authorList>
    </citation>
    <scope>NUCLEOTIDE SEQUENCE [LARGE SCALE GENOMIC DNA]</scope>
    <source>
        <strain evidence="3">TB1705</strain>
        <tissue evidence="3">Leaf</tissue>
    </source>
</reference>
<dbReference type="AlphaFoldDB" id="A0A7J7MUE5"/>
<gene>
    <name evidence="3" type="ORF">GIB67_040039</name>
</gene>
<evidence type="ECO:0000313" key="4">
    <source>
        <dbReference type="Proteomes" id="UP000541444"/>
    </source>
</evidence>
<evidence type="ECO:0000259" key="2">
    <source>
        <dbReference type="Pfam" id="PF25002"/>
    </source>
</evidence>
<sequence>MGFTSKGNEGGSWGLGLLLVFSPPAEEGDERNIDTRRRRSSSTGDVLSRNNNVLFTKAQSTISICALIVFFTLLLFTLCTFEPNNTLKSASPNLIIPRRWLRDQNKGSYYSKIKSYRNKGDNFALQSLGVLFRRGTKGMSDLVVAHVPEDTKEEQFRLFMRTMHRSGLTSKSDVVLIFPSNPIALNPNLSTPIIVSQKFSSIIQEENESFLKLVQQYRSRRHKNESTGFDVSLFVKSNKEKSQGGLEPIWGRKIQVNNYTNIEDLGKKKTELSWGSVVGFEAAELDPEDSLSGFSEHRPISLRRWACYPMLLGRVRRSFKHIMLVNVNHVLILGDSLSRVRNRGADSVYFTKTHSSHNKKEHSSSSSVVVMGGTRGVRRLSSAMLNEIVRASTTTTQHKNKSSVSDSTVLSQLIRNEPLLKSTNIVASELSITKSIIIRRGNNSRNDDLDSSIGREICLSTLNSSFVYRDC</sequence>
<keyword evidence="1" id="KW-0472">Membrane</keyword>
<dbReference type="PANTHER" id="PTHR34960">
    <property type="entry name" value="EMB|CAB68146.1-RELATED"/>
    <property type="match status" value="1"/>
</dbReference>
<keyword evidence="1" id="KW-1133">Transmembrane helix</keyword>
<evidence type="ECO:0000313" key="3">
    <source>
        <dbReference type="EMBL" id="KAF6158525.1"/>
    </source>
</evidence>
<feature type="transmembrane region" description="Helical" evidence="1">
    <location>
        <begin position="61"/>
        <end position="81"/>
    </location>
</feature>
<dbReference type="InterPro" id="IPR056682">
    <property type="entry name" value="DUF7780"/>
</dbReference>
<proteinExistence type="predicted"/>
<name>A0A7J7MUE5_9MAGN</name>
<dbReference type="OrthoDB" id="1921707at2759"/>